<evidence type="ECO:0000313" key="3">
    <source>
        <dbReference type="Proteomes" id="UP000077242"/>
    </source>
</evidence>
<feature type="transmembrane region" description="Helical" evidence="1">
    <location>
        <begin position="142"/>
        <end position="175"/>
    </location>
</feature>
<gene>
    <name evidence="2" type="ORF">AYJ70_17830</name>
</gene>
<comment type="caution">
    <text evidence="2">The sequence shown here is derived from an EMBL/GenBank/DDBJ whole genome shotgun (WGS) entry which is preliminary data.</text>
</comment>
<feature type="transmembrane region" description="Helical" evidence="1">
    <location>
        <begin position="79"/>
        <end position="97"/>
    </location>
</feature>
<reference evidence="3" key="1">
    <citation type="submission" date="2016-02" db="EMBL/GenBank/DDBJ databases">
        <title>Dietzia cinnamea strain CD11_5 genome sequencing and assembly.</title>
        <authorList>
            <person name="Kaur G."/>
            <person name="Nair G.R."/>
            <person name="Mayilraj S."/>
        </authorList>
    </citation>
    <scope>NUCLEOTIDE SEQUENCE [LARGE SCALE GENOMIC DNA]</scope>
    <source>
        <strain evidence="3">CD10_2</strain>
    </source>
</reference>
<dbReference type="RefSeq" id="WP_063977419.1">
    <property type="nucleotide sequence ID" value="NZ_CP022562.1"/>
</dbReference>
<sequence length="587" mass="65428">MSEVVNTNPTSGRWIYSVASKITRNIPGLTLTIIIFTLAAQISLLAASYLPLKAIILIGSPSIPSYFPEYFKEFERKDLFVALCIAAVAFYLLYLASESLTKKLTILGSEKLVNNSSKLIVFDGQDDVARKAYLRLTRSLAAVVFLALTIGALGFIYLELTIAVISFWFCMGIAAKAKSTLRKGASTSSNEGTHELINSLGSLGFLAAFCYLAYDLLSDTPPSLLPAIIGVLLTRQIMQRATLLIQDIILLKEQRLQISALFFNGHKLTGEIKSKATKFWSIFTHNNINNWVPALLKDVSDKNYTNHCINWHQSGVHDIFALEVRSTCAQGTEDIYLLKVFNTTRSTLAINEATLLSEPQVRNLRSLPFVHATILEGFHCHIFRAEHLNKIPPVEYGIHQVELSKALMRSIPSQPLIQKYTRSRPLLWDRLSDSALANLGEALEISTHQKAFTEFIQCIDSTRYLLRTLPLHVCNSQVGKDQIFISDNGILTASYWGNWSLEPVGASFQVSKKLGPLLVELLADLKEHRTDMQELTVAHLRISALCFQLDQLLVRQNYISAAELLPQITGLTEKLNQPVIEESACNA</sequence>
<keyword evidence="1" id="KW-0812">Transmembrane</keyword>
<accession>A0AAP7FMV4</accession>
<dbReference type="Proteomes" id="UP000077242">
    <property type="component" value="Unassembled WGS sequence"/>
</dbReference>
<organism evidence="2 3">
    <name type="scientific">Pseudomonas monteilii</name>
    <dbReference type="NCBI Taxonomy" id="76759"/>
    <lineage>
        <taxon>Bacteria</taxon>
        <taxon>Pseudomonadati</taxon>
        <taxon>Pseudomonadota</taxon>
        <taxon>Gammaproteobacteria</taxon>
        <taxon>Pseudomonadales</taxon>
        <taxon>Pseudomonadaceae</taxon>
        <taxon>Pseudomonas</taxon>
    </lineage>
</organism>
<keyword evidence="1" id="KW-0472">Membrane</keyword>
<dbReference type="EMBL" id="LSTU01000037">
    <property type="protein sequence ID" value="OAH48690.1"/>
    <property type="molecule type" value="Genomic_DNA"/>
</dbReference>
<name>A0AAP7FMV4_9PSED</name>
<dbReference type="AlphaFoldDB" id="A0AAP7FMV4"/>
<dbReference type="GeneID" id="49867477"/>
<evidence type="ECO:0000256" key="1">
    <source>
        <dbReference type="SAM" id="Phobius"/>
    </source>
</evidence>
<keyword evidence="1" id="KW-1133">Transmembrane helix</keyword>
<feature type="transmembrane region" description="Helical" evidence="1">
    <location>
        <begin position="33"/>
        <end position="58"/>
    </location>
</feature>
<evidence type="ECO:0000313" key="2">
    <source>
        <dbReference type="EMBL" id="OAH48690.1"/>
    </source>
</evidence>
<protein>
    <submittedName>
        <fullName evidence="2">Uncharacterized protein</fullName>
    </submittedName>
</protein>
<proteinExistence type="predicted"/>